<dbReference type="PANTHER" id="PTHR11496:SF102">
    <property type="entry name" value="ALCOHOL DEHYDROGENASE 4"/>
    <property type="match status" value="1"/>
</dbReference>
<dbReference type="Pfam" id="PF00465">
    <property type="entry name" value="Fe-ADH"/>
    <property type="match status" value="1"/>
</dbReference>
<dbReference type="InterPro" id="IPR039697">
    <property type="entry name" value="Alcohol_dehydrogenase_Fe"/>
</dbReference>
<dbReference type="SUPFAM" id="SSF56796">
    <property type="entry name" value="Dehydroquinate synthase-like"/>
    <property type="match status" value="1"/>
</dbReference>
<accession>M5Q0R7</accession>
<dbReference type="Gene3D" id="1.20.1090.10">
    <property type="entry name" value="Dehydroquinate synthase-like - alpha domain"/>
    <property type="match status" value="1"/>
</dbReference>
<dbReference type="GO" id="GO:0046872">
    <property type="term" value="F:metal ion binding"/>
    <property type="evidence" value="ECO:0007669"/>
    <property type="project" value="InterPro"/>
</dbReference>
<keyword evidence="2" id="KW-0560">Oxidoreductase</keyword>
<feature type="domain" description="Fe-containing alcohol dehydrogenase-like C-terminal" evidence="4">
    <location>
        <begin position="193"/>
        <end position="387"/>
    </location>
</feature>
<evidence type="ECO:0000259" key="4">
    <source>
        <dbReference type="Pfam" id="PF25137"/>
    </source>
</evidence>
<evidence type="ECO:0000256" key="1">
    <source>
        <dbReference type="ARBA" id="ARBA00007358"/>
    </source>
</evidence>
<sequence>MADAQLLDLRKFAAPEFVFGRDASSLAGQYALNLGARRVFLVTDPNLIAAGWAGKVLASLEEAGLSWAMYSDVTPNPRESEVMEGARVYREERCDAIVAVGGGSPMDLAKGVGIVSASKRHILEFEGVDQVDVPGPPLVCVPTTAGSSADVSQFAIITDTARRVKIAIVSKTMVPDASLIDPVLTMTMSLETTANCGLDALAHGIEAYVSNASSPVTDLFALSALRRIFPTLPAVMRDLQNLNLRGRMMLGSLEAGLAFSNAILGAVHAMAHSLGGLLDVHHGESNAILLSHVIDYNFDQAAERYCDISEALGLDLKGMTMAQRKQALLDAIEGLKRETGATRTLRDFGVMRTDIPTLAEKAMRDPCMITNPRRPTQKDIERLYEQAL</sequence>
<dbReference type="Gene3D" id="3.40.50.1970">
    <property type="match status" value="1"/>
</dbReference>
<dbReference type="PANTHER" id="PTHR11496">
    <property type="entry name" value="ALCOHOL DEHYDROGENASE"/>
    <property type="match status" value="1"/>
</dbReference>
<proteinExistence type="inferred from homology"/>
<evidence type="ECO:0000313" key="5">
    <source>
        <dbReference type="EMBL" id="EMG36931.1"/>
    </source>
</evidence>
<dbReference type="EMBL" id="AOSV01000025">
    <property type="protein sequence ID" value="EMG36931.1"/>
    <property type="molecule type" value="Genomic_DNA"/>
</dbReference>
<comment type="similarity">
    <text evidence="1">Belongs to the iron-containing alcohol dehydrogenase family.</text>
</comment>
<dbReference type="InterPro" id="IPR001670">
    <property type="entry name" value="ADH_Fe/GldA"/>
</dbReference>
<evidence type="ECO:0000313" key="6">
    <source>
        <dbReference type="Proteomes" id="UP000011922"/>
    </source>
</evidence>
<dbReference type="GO" id="GO:0004022">
    <property type="term" value="F:alcohol dehydrogenase (NAD+) activity"/>
    <property type="evidence" value="ECO:0007669"/>
    <property type="project" value="TreeGrafter"/>
</dbReference>
<dbReference type="PATRIC" id="fig|1262666.3.peg.2389"/>
<dbReference type="NCBIfam" id="NF041833">
    <property type="entry name" value="Fe_ADH_ErcA"/>
    <property type="match status" value="1"/>
</dbReference>
<gene>
    <name evidence="5" type="ORF">PCS_02351</name>
</gene>
<dbReference type="InterPro" id="IPR056798">
    <property type="entry name" value="ADH_Fe_C"/>
</dbReference>
<dbReference type="Proteomes" id="UP000011922">
    <property type="component" value="Unassembled WGS sequence"/>
</dbReference>
<organism evidence="5 6">
    <name type="scientific">Desulfocurvibacter africanus PCS</name>
    <dbReference type="NCBI Taxonomy" id="1262666"/>
    <lineage>
        <taxon>Bacteria</taxon>
        <taxon>Pseudomonadati</taxon>
        <taxon>Thermodesulfobacteriota</taxon>
        <taxon>Desulfovibrionia</taxon>
        <taxon>Desulfovibrionales</taxon>
        <taxon>Desulfovibrionaceae</taxon>
        <taxon>Desulfocurvibacter</taxon>
    </lineage>
</organism>
<dbReference type="AlphaFoldDB" id="M5Q0R7"/>
<dbReference type="OrthoDB" id="9778433at2"/>
<comment type="caution">
    <text evidence="5">The sequence shown here is derived from an EMBL/GenBank/DDBJ whole genome shotgun (WGS) entry which is preliminary data.</text>
</comment>
<feature type="domain" description="Alcohol dehydrogenase iron-type/glycerol dehydrogenase GldA" evidence="3">
    <location>
        <begin position="16"/>
        <end position="182"/>
    </location>
</feature>
<dbReference type="FunFam" id="3.40.50.1970:FF:000003">
    <property type="entry name" value="Alcohol dehydrogenase, iron-containing"/>
    <property type="match status" value="1"/>
</dbReference>
<dbReference type="FunFam" id="1.20.1090.10:FF:000001">
    <property type="entry name" value="Aldehyde-alcohol dehydrogenase"/>
    <property type="match status" value="1"/>
</dbReference>
<dbReference type="Pfam" id="PF25137">
    <property type="entry name" value="ADH_Fe_C"/>
    <property type="match status" value="1"/>
</dbReference>
<name>M5Q0R7_DESAF</name>
<evidence type="ECO:0000256" key="2">
    <source>
        <dbReference type="ARBA" id="ARBA00023002"/>
    </source>
</evidence>
<dbReference type="CDD" id="cd17814">
    <property type="entry name" value="Fe-ADH-like"/>
    <property type="match status" value="1"/>
</dbReference>
<dbReference type="RefSeq" id="WP_005987387.1">
    <property type="nucleotide sequence ID" value="NZ_AOSV01000025.1"/>
</dbReference>
<protein>
    <submittedName>
        <fullName evidence="5">Alcohol dehydrogenase, class IV</fullName>
    </submittedName>
</protein>
<reference evidence="5 6" key="1">
    <citation type="journal article" date="2013" name="Genome Announc.">
        <title>Draft Genome Sequence for Desulfovibrio africanus Strain PCS.</title>
        <authorList>
            <person name="Brown S.D."/>
            <person name="Utturkar S.M."/>
            <person name="Arkin A.P."/>
            <person name="Deutschbauer A.M."/>
            <person name="Elias D.A."/>
            <person name="Hazen T.C."/>
            <person name="Chakraborty R."/>
        </authorList>
    </citation>
    <scope>NUCLEOTIDE SEQUENCE [LARGE SCALE GENOMIC DNA]</scope>
    <source>
        <strain evidence="5 6">PCS</strain>
    </source>
</reference>
<evidence type="ECO:0000259" key="3">
    <source>
        <dbReference type="Pfam" id="PF00465"/>
    </source>
</evidence>